<dbReference type="PANTHER" id="PTHR19211:SF14">
    <property type="entry name" value="ATP-BINDING CASSETTE SUB-FAMILY F MEMBER 1"/>
    <property type="match status" value="1"/>
</dbReference>
<dbReference type="PROSITE" id="PS00211">
    <property type="entry name" value="ABC_TRANSPORTER_1"/>
    <property type="match status" value="2"/>
</dbReference>
<evidence type="ECO:0000256" key="2">
    <source>
        <dbReference type="ARBA" id="ARBA00022741"/>
    </source>
</evidence>
<dbReference type="InterPro" id="IPR003439">
    <property type="entry name" value="ABC_transporter-like_ATP-bd"/>
</dbReference>
<dbReference type="Proteomes" id="UP000602087">
    <property type="component" value="Unassembled WGS sequence"/>
</dbReference>
<dbReference type="CDD" id="cd03221">
    <property type="entry name" value="ABCF_EF-3"/>
    <property type="match status" value="1"/>
</dbReference>
<comment type="caution">
    <text evidence="5">The sequence shown here is derived from an EMBL/GenBank/DDBJ whole genome shotgun (WGS) entry which is preliminary data.</text>
</comment>
<name>A0A934I113_9MICO</name>
<gene>
    <name evidence="5" type="ORF">JAV76_01065</name>
</gene>
<protein>
    <submittedName>
        <fullName evidence="5">ABC-F family ATP-binding cassette domain-containing protein</fullName>
    </submittedName>
</protein>
<dbReference type="SMART" id="SM00382">
    <property type="entry name" value="AAA"/>
    <property type="match status" value="2"/>
</dbReference>
<organism evidence="5 6">
    <name type="scientific">Sanguibacter suaedae</name>
    <dbReference type="NCBI Taxonomy" id="2795737"/>
    <lineage>
        <taxon>Bacteria</taxon>
        <taxon>Bacillati</taxon>
        <taxon>Actinomycetota</taxon>
        <taxon>Actinomycetes</taxon>
        <taxon>Micrococcales</taxon>
        <taxon>Sanguibacteraceae</taxon>
        <taxon>Sanguibacter</taxon>
    </lineage>
</organism>
<accession>A0A934I113</accession>
<dbReference type="GO" id="GO:0016887">
    <property type="term" value="F:ATP hydrolysis activity"/>
    <property type="evidence" value="ECO:0007669"/>
    <property type="project" value="InterPro"/>
</dbReference>
<feature type="domain" description="ABC transporter" evidence="4">
    <location>
        <begin position="1"/>
        <end position="248"/>
    </location>
</feature>
<evidence type="ECO:0000313" key="5">
    <source>
        <dbReference type="EMBL" id="MBI9113599.1"/>
    </source>
</evidence>
<keyword evidence="1" id="KW-0677">Repeat</keyword>
<dbReference type="InterPro" id="IPR003593">
    <property type="entry name" value="AAA+_ATPase"/>
</dbReference>
<evidence type="ECO:0000313" key="6">
    <source>
        <dbReference type="Proteomes" id="UP000602087"/>
    </source>
</evidence>
<dbReference type="EMBL" id="JAEINH010000001">
    <property type="protein sequence ID" value="MBI9113599.1"/>
    <property type="molecule type" value="Genomic_DNA"/>
</dbReference>
<dbReference type="InterPro" id="IPR050611">
    <property type="entry name" value="ABCF"/>
</dbReference>
<evidence type="ECO:0000256" key="1">
    <source>
        <dbReference type="ARBA" id="ARBA00022737"/>
    </source>
</evidence>
<dbReference type="PANTHER" id="PTHR19211">
    <property type="entry name" value="ATP-BINDING TRANSPORT PROTEIN-RELATED"/>
    <property type="match status" value="1"/>
</dbReference>
<dbReference type="Pfam" id="PF00005">
    <property type="entry name" value="ABC_tran"/>
    <property type="match status" value="2"/>
</dbReference>
<dbReference type="RefSeq" id="WP_198732160.1">
    <property type="nucleotide sequence ID" value="NZ_JAEINH010000001.1"/>
</dbReference>
<sequence length="532" mass="56447">MHAESLTKTYGDRPVLRSVDVAVAPGHRLGVVGENGAGKSTLLRLLAGLEDPDSGTVHRPSDVGYLHQELPYGPEVPARRVVDDALAAARTLEAALERAAAALAARPDDASCVHAYDDALRAAEAADVWGADRRADLAIAGLGLERVVDRTVGDMSGGERTRLGLVALLVRRPAVLLLDEPSNHLDDDAATFLAQAVTALPGAVVIASHDRDLLDEVCTEILDLDPGITGTGATTFGGTFSAYRAEQRTARAAWEERYETEQAELATLRRSVAGTARRVAHGAPMRDGNKLGYDRLGERVQSQVSRRVRNARLRLDTLEAAQVPRPPRPLELRTRTDGLAAPGADGVVVSLRDVVVPGRLAVPALDLAADTTLLVTGGNGSGKSTLLHVLAGDVAPASGTVHRAHGVRVGLLEQDVHLQDDERTPRQVFSLLGDPEDLLSLGLVAPRDASRPLRELSVGQRRRVVLALLVAQAPEVLLLDEPTNHVSLALADELAEAVRAAPGCVVVASHDRWLRRTWTGGWLHLADGAVAG</sequence>
<keyword evidence="2" id="KW-0547">Nucleotide-binding</keyword>
<dbReference type="PROSITE" id="PS50893">
    <property type="entry name" value="ABC_TRANSPORTER_2"/>
    <property type="match status" value="1"/>
</dbReference>
<proteinExistence type="predicted"/>
<evidence type="ECO:0000256" key="3">
    <source>
        <dbReference type="ARBA" id="ARBA00022840"/>
    </source>
</evidence>
<dbReference type="FunFam" id="3.40.50.300:FF:000011">
    <property type="entry name" value="Putative ABC transporter ATP-binding component"/>
    <property type="match status" value="1"/>
</dbReference>
<dbReference type="InterPro" id="IPR027417">
    <property type="entry name" value="P-loop_NTPase"/>
</dbReference>
<dbReference type="SUPFAM" id="SSF52540">
    <property type="entry name" value="P-loop containing nucleoside triphosphate hydrolases"/>
    <property type="match status" value="2"/>
</dbReference>
<reference evidence="5" key="1">
    <citation type="submission" date="2020-12" db="EMBL/GenBank/DDBJ databases">
        <title>Sanguibacter suaedae sp. nov., isolated from Suaeda aralocaspica.</title>
        <authorList>
            <person name="Ma Q."/>
        </authorList>
    </citation>
    <scope>NUCLEOTIDE SEQUENCE</scope>
    <source>
        <strain evidence="5">YZGR15</strain>
    </source>
</reference>
<evidence type="ECO:0000259" key="4">
    <source>
        <dbReference type="PROSITE" id="PS50893"/>
    </source>
</evidence>
<dbReference type="GO" id="GO:0005524">
    <property type="term" value="F:ATP binding"/>
    <property type="evidence" value="ECO:0007669"/>
    <property type="project" value="UniProtKB-KW"/>
</dbReference>
<dbReference type="AlphaFoldDB" id="A0A934I113"/>
<keyword evidence="6" id="KW-1185">Reference proteome</keyword>
<dbReference type="InterPro" id="IPR017871">
    <property type="entry name" value="ABC_transporter-like_CS"/>
</dbReference>
<dbReference type="Gene3D" id="3.40.50.300">
    <property type="entry name" value="P-loop containing nucleotide triphosphate hydrolases"/>
    <property type="match status" value="3"/>
</dbReference>
<keyword evidence="3 5" id="KW-0067">ATP-binding</keyword>